<evidence type="ECO:0000313" key="2">
    <source>
        <dbReference type="Proteomes" id="UP001497535"/>
    </source>
</evidence>
<sequence>MQLMQISFGIATSADVAYSSYLYSVVSKSKYKRVTSLIRMATMTGKFAAYSFGQFLITLGVLIVAVLISLFLPMTTPKRNKKTNKESKQMEILASSTDEKHNNLLNKADQQENKKIIESFELLEGTRKDSTRRTNNQEIFFNKFIRHYRNVNVLCWSIFAILTTCGIYLVMNYEQSLWAHRKVDKSLVWNGFVESLNTILSAICLTFLQFVQIKWEDYRPFVFIGSSFGFSLLLFGMIYFANIFADYVLYMILYILFSVLEAVASNQIATNMHSDAYGLVFGINNFVTILSITFFTFFFVDKNGPLNLGIEQMVGYFFRFYKKKFLFQFISFSIFFLSISVIFALIELAVRYFQRK</sequence>
<proteinExistence type="predicted"/>
<accession>A0ACB1B7W2</accession>
<dbReference type="EMBL" id="CAVMJV010000195">
    <property type="protein sequence ID" value="CAK5123716.1"/>
    <property type="molecule type" value="Genomic_DNA"/>
</dbReference>
<dbReference type="Proteomes" id="UP001497535">
    <property type="component" value="Unassembled WGS sequence"/>
</dbReference>
<gene>
    <name evidence="1" type="ORF">MENTE1834_LOCUS47538</name>
</gene>
<organism evidence="1 2">
    <name type="scientific">Meloidogyne enterolobii</name>
    <name type="common">Root-knot nematode worm</name>
    <name type="synonym">Meloidogyne mayaguensis</name>
    <dbReference type="NCBI Taxonomy" id="390850"/>
    <lineage>
        <taxon>Eukaryota</taxon>
        <taxon>Metazoa</taxon>
        <taxon>Ecdysozoa</taxon>
        <taxon>Nematoda</taxon>
        <taxon>Chromadorea</taxon>
        <taxon>Rhabditida</taxon>
        <taxon>Tylenchina</taxon>
        <taxon>Tylenchomorpha</taxon>
        <taxon>Tylenchoidea</taxon>
        <taxon>Meloidogynidae</taxon>
        <taxon>Meloidogyninae</taxon>
        <taxon>Meloidogyne</taxon>
    </lineage>
</organism>
<protein>
    <submittedName>
        <fullName evidence="1">Uncharacterized protein</fullName>
    </submittedName>
</protein>
<evidence type="ECO:0000313" key="1">
    <source>
        <dbReference type="EMBL" id="CAK5123716.1"/>
    </source>
</evidence>
<reference evidence="1" key="1">
    <citation type="submission" date="2023-11" db="EMBL/GenBank/DDBJ databases">
        <authorList>
            <person name="Poullet M."/>
        </authorList>
    </citation>
    <scope>NUCLEOTIDE SEQUENCE</scope>
    <source>
        <strain evidence="1">E1834</strain>
    </source>
</reference>
<name>A0ACB1B7W2_MELEN</name>
<comment type="caution">
    <text evidence="1">The sequence shown here is derived from an EMBL/GenBank/DDBJ whole genome shotgun (WGS) entry which is preliminary data.</text>
</comment>
<keyword evidence="2" id="KW-1185">Reference proteome</keyword>